<reference evidence="2" key="1">
    <citation type="submission" date="2023-02" db="EMBL/GenBank/DDBJ databases">
        <title>Nocardiopsis ansamitocini NBRC 112285.</title>
        <authorList>
            <person name="Ichikawa N."/>
            <person name="Sato H."/>
            <person name="Tonouchi N."/>
        </authorList>
    </citation>
    <scope>NUCLEOTIDE SEQUENCE</scope>
    <source>
        <strain evidence="2">NBRC 112285</strain>
    </source>
</reference>
<feature type="compositionally biased region" description="Basic and acidic residues" evidence="1">
    <location>
        <begin position="472"/>
        <end position="481"/>
    </location>
</feature>
<dbReference type="EMBL" id="BSQG01000007">
    <property type="protein sequence ID" value="GLU49427.1"/>
    <property type="molecule type" value="Genomic_DNA"/>
</dbReference>
<sequence>MNAPPPDEGVIVAIDLRGIQDFVYGSPRLLDAIGRAVLVANLTRTREPEPDETGTPRRFSPDIRSLLPDDHTVLRDAGGTLIVDLPGPGRENARRFTARYTRLLRDITAQLSPVVVHIGYGGPEDHHADRRAAAAVVNDRFQAARLTAPLHLAVSGLGVTAPCDVTGRPAGGVDRSREHGIKSEHNANAKRRLDDAVEGEHLARLGTVHERVSHDVAVARGLGRDWHRSYESTWLGGDTRLRLPTEVDHLGRSIGDVSSLAVLHLDFNGLGDLLQRFRAELGGRTDPAVDTAFELKKVSDDIARLTEGLATALIRAVSGAITKENGKPVLIGRCGNRFVPHHIKDTTPSVSVRPTVVAGDDPIKDITTSVPVRPIVVAGDDLTVMCDARLAWSVARFAIEWLDADPAALAENDPRYGMADRIGQVWERVVPLTGVRTGVPTVGIGIAVQPVGAPMSVGYKVCETMCRLAKDHKGKNEKNDRPGSTNGAPKQPVVDHLIAWSLRFDDPQRIAERMTADRDTRTAQPMTGADFRVFLHEYLDGGARSLRRGELAEQRSWLLSSLKPLLLAGGDLEPEKRRRRDRGLPADLPESLPGALLDALALLDLHMDLPLAEARSTSPEAT</sequence>
<protein>
    <submittedName>
        <fullName evidence="2">Uncharacterized protein</fullName>
    </submittedName>
</protein>
<dbReference type="Gene3D" id="3.30.70.270">
    <property type="match status" value="1"/>
</dbReference>
<proteinExistence type="predicted"/>
<comment type="caution">
    <text evidence="2">The sequence shown here is derived from an EMBL/GenBank/DDBJ whole genome shotgun (WGS) entry which is preliminary data.</text>
</comment>
<accession>A0A9W6UK68</accession>
<evidence type="ECO:0000256" key="1">
    <source>
        <dbReference type="SAM" id="MobiDB-lite"/>
    </source>
</evidence>
<dbReference type="Proteomes" id="UP001165092">
    <property type="component" value="Unassembled WGS sequence"/>
</dbReference>
<keyword evidence="3" id="KW-1185">Reference proteome</keyword>
<evidence type="ECO:0000313" key="3">
    <source>
        <dbReference type="Proteomes" id="UP001165092"/>
    </source>
</evidence>
<evidence type="ECO:0000313" key="2">
    <source>
        <dbReference type="EMBL" id="GLU49427.1"/>
    </source>
</evidence>
<organism evidence="2 3">
    <name type="scientific">Nocardiopsis ansamitocini</name>
    <dbReference type="NCBI Taxonomy" id="1670832"/>
    <lineage>
        <taxon>Bacteria</taxon>
        <taxon>Bacillati</taxon>
        <taxon>Actinomycetota</taxon>
        <taxon>Actinomycetes</taxon>
        <taxon>Streptosporangiales</taxon>
        <taxon>Nocardiopsidaceae</taxon>
        <taxon>Nocardiopsis</taxon>
    </lineage>
</organism>
<dbReference type="InterPro" id="IPR043128">
    <property type="entry name" value="Rev_trsase/Diguanyl_cyclase"/>
</dbReference>
<dbReference type="AlphaFoldDB" id="A0A9W6UK68"/>
<dbReference type="RefSeq" id="WP_285760950.1">
    <property type="nucleotide sequence ID" value="NZ_BSQG01000007.1"/>
</dbReference>
<name>A0A9W6UK68_9ACTN</name>
<gene>
    <name evidence="2" type="ORF">Nans01_37780</name>
</gene>
<feature type="region of interest" description="Disordered" evidence="1">
    <location>
        <begin position="472"/>
        <end position="491"/>
    </location>
</feature>